<proteinExistence type="predicted"/>
<dbReference type="EMBL" id="DSAY01000003">
    <property type="protein sequence ID" value="HDP14174.1"/>
    <property type="molecule type" value="Genomic_DNA"/>
</dbReference>
<keyword evidence="1" id="KW-1133">Transmembrane helix</keyword>
<name>A0A7C1CE85_9CREN</name>
<gene>
    <name evidence="2" type="ORF">ENN26_00140</name>
</gene>
<feature type="transmembrane region" description="Helical" evidence="1">
    <location>
        <begin position="12"/>
        <end position="36"/>
    </location>
</feature>
<evidence type="ECO:0000313" key="2">
    <source>
        <dbReference type="EMBL" id="HDP14174.1"/>
    </source>
</evidence>
<feature type="transmembrane region" description="Helical" evidence="1">
    <location>
        <begin position="65"/>
        <end position="83"/>
    </location>
</feature>
<keyword evidence="1" id="KW-0472">Membrane</keyword>
<sequence length="151" mass="16190">MTRKNLLKRIIAAAIVALDTFMVVFAFADLFLALYLGCSMQRGEAPWYYKKEVTPDGHVVWRIDTTPALALASLVAPMGGIAFDRKIATKSKGAAPVIVIIITAASIVAAVVTVAAKSFLYCPLSCKDWTCNGVPPVECSSFPAQYCKCGP</sequence>
<protein>
    <submittedName>
        <fullName evidence="2">Uncharacterized protein</fullName>
    </submittedName>
</protein>
<feature type="transmembrane region" description="Helical" evidence="1">
    <location>
        <begin position="95"/>
        <end position="116"/>
    </location>
</feature>
<dbReference type="AlphaFoldDB" id="A0A7C1CE85"/>
<organism evidence="2">
    <name type="scientific">Thermofilum adornatum</name>
    <dbReference type="NCBI Taxonomy" id="1365176"/>
    <lineage>
        <taxon>Archaea</taxon>
        <taxon>Thermoproteota</taxon>
        <taxon>Thermoprotei</taxon>
        <taxon>Thermofilales</taxon>
        <taxon>Thermofilaceae</taxon>
        <taxon>Thermofilum</taxon>
    </lineage>
</organism>
<keyword evidence="1" id="KW-0812">Transmembrane</keyword>
<evidence type="ECO:0000256" key="1">
    <source>
        <dbReference type="SAM" id="Phobius"/>
    </source>
</evidence>
<comment type="caution">
    <text evidence="2">The sequence shown here is derived from an EMBL/GenBank/DDBJ whole genome shotgun (WGS) entry which is preliminary data.</text>
</comment>
<accession>A0A7C1CE85</accession>
<reference evidence="2" key="1">
    <citation type="journal article" date="2020" name="mSystems">
        <title>Genome- and Community-Level Interaction Insights into Carbon Utilization and Element Cycling Functions of Hydrothermarchaeota in Hydrothermal Sediment.</title>
        <authorList>
            <person name="Zhou Z."/>
            <person name="Liu Y."/>
            <person name="Xu W."/>
            <person name="Pan J."/>
            <person name="Luo Z.H."/>
            <person name="Li M."/>
        </authorList>
    </citation>
    <scope>NUCLEOTIDE SEQUENCE [LARGE SCALE GENOMIC DNA]</scope>
    <source>
        <strain evidence="2">SpSt-116</strain>
    </source>
</reference>